<keyword evidence="12" id="KW-1185">Reference proteome</keyword>
<dbReference type="Proteomes" id="UP001372338">
    <property type="component" value="Unassembled WGS sequence"/>
</dbReference>
<keyword evidence="5 6" id="KW-0539">Nucleus</keyword>
<feature type="region of interest" description="Disordered" evidence="8">
    <location>
        <begin position="1"/>
        <end position="42"/>
    </location>
</feature>
<comment type="similarity">
    <text evidence="1 6">Belongs to the SDA1 family.</text>
</comment>
<evidence type="ECO:0000259" key="9">
    <source>
        <dbReference type="Pfam" id="PF05285"/>
    </source>
</evidence>
<evidence type="ECO:0000313" key="12">
    <source>
        <dbReference type="Proteomes" id="UP001372338"/>
    </source>
</evidence>
<organism evidence="11 12">
    <name type="scientific">Crotalaria pallida</name>
    <name type="common">Smooth rattlebox</name>
    <name type="synonym">Crotalaria striata</name>
    <dbReference type="NCBI Taxonomy" id="3830"/>
    <lineage>
        <taxon>Eukaryota</taxon>
        <taxon>Viridiplantae</taxon>
        <taxon>Streptophyta</taxon>
        <taxon>Embryophyta</taxon>
        <taxon>Tracheophyta</taxon>
        <taxon>Spermatophyta</taxon>
        <taxon>Magnoliopsida</taxon>
        <taxon>eudicotyledons</taxon>
        <taxon>Gunneridae</taxon>
        <taxon>Pentapetalae</taxon>
        <taxon>rosids</taxon>
        <taxon>fabids</taxon>
        <taxon>Fabales</taxon>
        <taxon>Fabaceae</taxon>
        <taxon>Papilionoideae</taxon>
        <taxon>50 kb inversion clade</taxon>
        <taxon>genistoids sensu lato</taxon>
        <taxon>core genistoids</taxon>
        <taxon>Crotalarieae</taxon>
        <taxon>Crotalaria</taxon>
    </lineage>
</organism>
<keyword evidence="4 6" id="KW-0653">Protein transport</keyword>
<dbReference type="AlphaFoldDB" id="A0AAN9FTQ7"/>
<evidence type="ECO:0000256" key="2">
    <source>
        <dbReference type="ARBA" id="ARBA00022448"/>
    </source>
</evidence>
<dbReference type="InterPro" id="IPR027312">
    <property type="entry name" value="Sda1"/>
</dbReference>
<gene>
    <name evidence="11" type="ORF">RIF29_08518</name>
</gene>
<evidence type="ECO:0000256" key="8">
    <source>
        <dbReference type="SAM" id="MobiDB-lite"/>
    </source>
</evidence>
<dbReference type="InterPro" id="IPR016024">
    <property type="entry name" value="ARM-type_fold"/>
</dbReference>
<evidence type="ECO:0000313" key="11">
    <source>
        <dbReference type="EMBL" id="KAK7280939.1"/>
    </source>
</evidence>
<feature type="domain" description="SDA1 middle" evidence="9">
    <location>
        <begin position="620"/>
        <end position="786"/>
    </location>
</feature>
<dbReference type="InterPro" id="IPR007949">
    <property type="entry name" value="SDA1_MD"/>
</dbReference>
<feature type="region of interest" description="Disordered" evidence="8">
    <location>
        <begin position="785"/>
        <end position="852"/>
    </location>
</feature>
<comment type="subcellular location">
    <subcellularLocation>
        <location evidence="6">Nucleus</location>
        <location evidence="6">Nucleolus</location>
    </subcellularLocation>
</comment>
<feature type="compositionally biased region" description="Acidic residues" evidence="8">
    <location>
        <begin position="604"/>
        <end position="668"/>
    </location>
</feature>
<dbReference type="GO" id="GO:0000055">
    <property type="term" value="P:ribosomal large subunit export from nucleus"/>
    <property type="evidence" value="ECO:0007669"/>
    <property type="project" value="UniProtKB-UniRule"/>
</dbReference>
<name>A0AAN9FTQ7_CROPI</name>
<keyword evidence="7" id="KW-0175">Coiled coil</keyword>
<proteinExistence type="inferred from homology"/>
<keyword evidence="3 6" id="KW-0690">Ribosome biogenesis</keyword>
<evidence type="ECO:0000256" key="5">
    <source>
        <dbReference type="ARBA" id="ARBA00023242"/>
    </source>
</evidence>
<comment type="caution">
    <text evidence="11">The sequence shown here is derived from an EMBL/GenBank/DDBJ whole genome shotgun (WGS) entry which is preliminary data.</text>
</comment>
<dbReference type="PANTHER" id="PTHR12730:SF0">
    <property type="entry name" value="PROTEIN SDA1 HOMOLOG"/>
    <property type="match status" value="1"/>
</dbReference>
<dbReference type="EMBL" id="JAYWIO010000002">
    <property type="protein sequence ID" value="KAK7280939.1"/>
    <property type="molecule type" value="Genomic_DNA"/>
</dbReference>
<feature type="region of interest" description="Disordered" evidence="8">
    <location>
        <begin position="533"/>
        <end position="681"/>
    </location>
</feature>
<dbReference type="InterPro" id="IPR012977">
    <property type="entry name" value="SDA1_N"/>
</dbReference>
<protein>
    <recommendedName>
        <fullName evidence="6">Protein SDA1</fullName>
    </recommendedName>
</protein>
<dbReference type="SUPFAM" id="SSF48371">
    <property type="entry name" value="ARM repeat"/>
    <property type="match status" value="1"/>
</dbReference>
<dbReference type="Pfam" id="PF08158">
    <property type="entry name" value="SDA1_HEAT"/>
    <property type="match status" value="1"/>
</dbReference>
<feature type="coiled-coil region" evidence="7">
    <location>
        <begin position="333"/>
        <end position="360"/>
    </location>
</feature>
<comment type="function">
    <text evidence="6">Required for 60S pre-ribosomal subunits export to the cytoplasm.</text>
</comment>
<feature type="compositionally biased region" description="Basic and acidic residues" evidence="8">
    <location>
        <begin position="533"/>
        <end position="542"/>
    </location>
</feature>
<evidence type="ECO:0000256" key="1">
    <source>
        <dbReference type="ARBA" id="ARBA00005783"/>
    </source>
</evidence>
<reference evidence="11 12" key="1">
    <citation type="submission" date="2024-01" db="EMBL/GenBank/DDBJ databases">
        <title>The genomes of 5 underutilized Papilionoideae crops provide insights into root nodulation and disease resistanc.</title>
        <authorList>
            <person name="Yuan L."/>
        </authorList>
    </citation>
    <scope>NUCLEOTIDE SEQUENCE [LARGE SCALE GENOMIC DNA]</scope>
    <source>
        <strain evidence="11">ZHUSHIDOU_FW_LH</strain>
        <tissue evidence="11">Leaf</tissue>
    </source>
</reference>
<feature type="compositionally biased region" description="Acidic residues" evidence="8">
    <location>
        <begin position="566"/>
        <end position="596"/>
    </location>
</feature>
<feature type="compositionally biased region" description="Basic residues" evidence="8">
    <location>
        <begin position="812"/>
        <end position="852"/>
    </location>
</feature>
<evidence type="ECO:0000256" key="4">
    <source>
        <dbReference type="ARBA" id="ARBA00022927"/>
    </source>
</evidence>
<dbReference type="PANTHER" id="PTHR12730">
    <property type="entry name" value="HSDA/SDA1-RELATED"/>
    <property type="match status" value="1"/>
</dbReference>
<dbReference type="GO" id="GO:0042273">
    <property type="term" value="P:ribosomal large subunit biogenesis"/>
    <property type="evidence" value="ECO:0007669"/>
    <property type="project" value="UniProtKB-UniRule"/>
</dbReference>
<evidence type="ECO:0000256" key="7">
    <source>
        <dbReference type="SAM" id="Coils"/>
    </source>
</evidence>
<dbReference type="GO" id="GO:0015031">
    <property type="term" value="P:protein transport"/>
    <property type="evidence" value="ECO:0007669"/>
    <property type="project" value="UniProtKB-KW"/>
</dbReference>
<evidence type="ECO:0000256" key="3">
    <source>
        <dbReference type="ARBA" id="ARBA00022517"/>
    </source>
</evidence>
<sequence>MEKRRREWGGGSGGDDGFLSPLAPLNETNTPTHPPLPHLHLMTSHGAPAAVESLLAPSGRSAEKLSLPSLQSKMKCDPEGYESELLLLRSQFNSSLELFRQQANMGHNSISGIASDASVAKDLSDRVTVLAHVTPFYPNHLADFPKQIADLLREAAVSLPSGLRCDLTRALILLLNRKIIDIGETLSLFMELQTLEDRTLKKLAFDHVVHSIKRMNERHKNEAKNRALQNILFMDLNPAKEGDEKRAKLALVTLCELHRRKVWFDDRTANAICRASLHPASRIMIAAMSFLLDYEKIENDEDSDDSSSDDESVSPQVVLNKHTIYKANHQGTTASKKKKKAKLQRAMRSMKRQQRRSSEKSINSYYSPLNHLIDAQGFAESLLSRLQTCNERFEVKMMMLKLIARTVGLHRLILLKFYPFVQKYIQPHQRDVINLIAAVVQACHDMVPPDAVEPLFKQIVNQFVHDRSRPEAIAVGLNAVREICMRMPLLMNADLLQDLALYKKSHEKAVSVAARSLIGVFREVCPSLLVKKDRGRPIDPKARPKAYGEVNVATDVPGAELLQNSDNDDDEQESGDSDDSVCSDTDSDQENDDDENQLCSENNGSDDGDEDEAEDNDVGSEDEDESDSDGENDLSDADEDDEDKEDDLVDSELGDEEDSEVSEHEVDECVGTKSISKDSAKKRKFSDFDGQLMAADTSLRALKKLAGAKTMNSLPESTDGILSNEDFQRIKELKAKNEAKRALAQQGLKVRSSDQLSSKRVDASMLEAHVKKKMTKDERLALVRAGREDRGKYQARAAVKQKKTGGLSNKQKEHKKKMPLAAKRNKVTRSRIDKKKKNARAGKQFRGRKAWK</sequence>
<dbReference type="Pfam" id="PF05285">
    <property type="entry name" value="SDA1_dom"/>
    <property type="match status" value="1"/>
</dbReference>
<accession>A0AAN9FTQ7</accession>
<dbReference type="GO" id="GO:0005730">
    <property type="term" value="C:nucleolus"/>
    <property type="evidence" value="ECO:0007669"/>
    <property type="project" value="UniProtKB-SubCell"/>
</dbReference>
<feature type="domain" description="SDA1 N-terminal" evidence="10">
    <location>
        <begin position="130"/>
        <end position="505"/>
    </location>
</feature>
<evidence type="ECO:0000256" key="6">
    <source>
        <dbReference type="RuleBase" id="RU365057"/>
    </source>
</evidence>
<keyword evidence="2 6" id="KW-0813">Transport</keyword>
<evidence type="ECO:0000259" key="10">
    <source>
        <dbReference type="Pfam" id="PF08158"/>
    </source>
</evidence>